<keyword evidence="1" id="KW-0812">Transmembrane</keyword>
<sequence length="219" mass="23963">MNAFASAEPASRAGWALRHGAIAATIAVFLASWIHPVWPLEQALHSSLTVVALGLLIAYARRPATRDGDVALLCGFLVLHCVGSRWLYSNVPYDAWCQSVFGFSPQAAFGWERNHFDRLVHLAYGICFAPAITHDLRVRYRLGGGHAFVLMLLLVIASSLVYEWLEWAIALALAPEQAEAYNGQQGDPWDAHADMLLATAGAACWAVRLIREPDAGTPR</sequence>
<feature type="transmembrane region" description="Helical" evidence="1">
    <location>
        <begin position="145"/>
        <end position="165"/>
    </location>
</feature>
<dbReference type="InterPro" id="IPR014509">
    <property type="entry name" value="YjdF-like"/>
</dbReference>
<reference evidence="3" key="1">
    <citation type="journal article" date="2019" name="Int. J. Syst. Evol. Microbiol.">
        <title>The Global Catalogue of Microorganisms (GCM) 10K type strain sequencing project: providing services to taxonomists for standard genome sequencing and annotation.</title>
        <authorList>
            <consortium name="The Broad Institute Genomics Platform"/>
            <consortium name="The Broad Institute Genome Sequencing Center for Infectious Disease"/>
            <person name="Wu L."/>
            <person name="Ma J."/>
        </authorList>
    </citation>
    <scope>NUCLEOTIDE SEQUENCE [LARGE SCALE GENOMIC DNA]</scope>
    <source>
        <strain evidence="3">KCTC 22558</strain>
    </source>
</reference>
<proteinExistence type="predicted"/>
<dbReference type="EMBL" id="BMXY01000001">
    <property type="protein sequence ID" value="GGZ53906.1"/>
    <property type="molecule type" value="Genomic_DNA"/>
</dbReference>
<dbReference type="Pfam" id="PF09997">
    <property type="entry name" value="DUF2238"/>
    <property type="match status" value="1"/>
</dbReference>
<comment type="caution">
    <text evidence="2">The sequence shown here is derived from an EMBL/GenBank/DDBJ whole genome shotgun (WGS) entry which is preliminary data.</text>
</comment>
<accession>A0ABQ3BQB7</accession>
<keyword evidence="3" id="KW-1185">Reference proteome</keyword>
<feature type="transmembrane region" description="Helical" evidence="1">
    <location>
        <begin position="44"/>
        <end position="61"/>
    </location>
</feature>
<evidence type="ECO:0000313" key="3">
    <source>
        <dbReference type="Proteomes" id="UP000643403"/>
    </source>
</evidence>
<keyword evidence="1" id="KW-1133">Transmembrane helix</keyword>
<dbReference type="Proteomes" id="UP000643403">
    <property type="component" value="Unassembled WGS sequence"/>
</dbReference>
<protein>
    <submittedName>
        <fullName evidence="2">Membrane protein</fullName>
    </submittedName>
</protein>
<name>A0ABQ3BQB7_9GAMM</name>
<gene>
    <name evidence="2" type="primary">yjdF</name>
    <name evidence="2" type="ORF">GCM10008101_03830</name>
</gene>
<evidence type="ECO:0000313" key="2">
    <source>
        <dbReference type="EMBL" id="GGZ53906.1"/>
    </source>
</evidence>
<dbReference type="RefSeq" id="WP_189446640.1">
    <property type="nucleotide sequence ID" value="NZ_BMXY01000001.1"/>
</dbReference>
<organism evidence="2 3">
    <name type="scientific">Cognatilysobacter xinjiangensis</name>
    <dbReference type="NCBI Taxonomy" id="546892"/>
    <lineage>
        <taxon>Bacteria</taxon>
        <taxon>Pseudomonadati</taxon>
        <taxon>Pseudomonadota</taxon>
        <taxon>Gammaproteobacteria</taxon>
        <taxon>Lysobacterales</taxon>
        <taxon>Lysobacteraceae</taxon>
        <taxon>Cognatilysobacter</taxon>
    </lineage>
</organism>
<evidence type="ECO:0000256" key="1">
    <source>
        <dbReference type="SAM" id="Phobius"/>
    </source>
</evidence>
<feature type="transmembrane region" description="Helical" evidence="1">
    <location>
        <begin position="21"/>
        <end position="38"/>
    </location>
</feature>
<keyword evidence="1" id="KW-0472">Membrane</keyword>